<feature type="non-terminal residue" evidence="2">
    <location>
        <position position="1"/>
    </location>
</feature>
<dbReference type="EMBL" id="BGPR01085202">
    <property type="protein sequence ID" value="GBL98446.1"/>
    <property type="molecule type" value="Genomic_DNA"/>
</dbReference>
<dbReference type="Proteomes" id="UP000499080">
    <property type="component" value="Unassembled WGS sequence"/>
</dbReference>
<evidence type="ECO:0000313" key="3">
    <source>
        <dbReference type="Proteomes" id="UP000499080"/>
    </source>
</evidence>
<protein>
    <submittedName>
        <fullName evidence="2">Uncharacterized protein</fullName>
    </submittedName>
</protein>
<proteinExistence type="predicted"/>
<organism evidence="2 3">
    <name type="scientific">Araneus ventricosus</name>
    <name type="common">Orbweaver spider</name>
    <name type="synonym">Epeira ventricosa</name>
    <dbReference type="NCBI Taxonomy" id="182803"/>
    <lineage>
        <taxon>Eukaryota</taxon>
        <taxon>Metazoa</taxon>
        <taxon>Ecdysozoa</taxon>
        <taxon>Arthropoda</taxon>
        <taxon>Chelicerata</taxon>
        <taxon>Arachnida</taxon>
        <taxon>Araneae</taxon>
        <taxon>Araneomorphae</taxon>
        <taxon>Entelegynae</taxon>
        <taxon>Araneoidea</taxon>
        <taxon>Araneidae</taxon>
        <taxon>Araneus</taxon>
    </lineage>
</organism>
<dbReference type="AlphaFoldDB" id="A0A4Y2C4A2"/>
<gene>
    <name evidence="2" type="ORF">AVEN_172691_1</name>
</gene>
<name>A0A4Y2C4A2_ARAVE</name>
<feature type="compositionally biased region" description="Low complexity" evidence="1">
    <location>
        <begin position="22"/>
        <end position="31"/>
    </location>
</feature>
<evidence type="ECO:0000313" key="2">
    <source>
        <dbReference type="EMBL" id="GBL98446.1"/>
    </source>
</evidence>
<feature type="region of interest" description="Disordered" evidence="1">
    <location>
        <begin position="1"/>
        <end position="41"/>
    </location>
</feature>
<evidence type="ECO:0000256" key="1">
    <source>
        <dbReference type="SAM" id="MobiDB-lite"/>
    </source>
</evidence>
<reference evidence="2 3" key="1">
    <citation type="journal article" date="2019" name="Sci. Rep.">
        <title>Orb-weaving spider Araneus ventricosus genome elucidates the spidroin gene catalogue.</title>
        <authorList>
            <person name="Kono N."/>
            <person name="Nakamura H."/>
            <person name="Ohtoshi R."/>
            <person name="Moran D.A.P."/>
            <person name="Shinohara A."/>
            <person name="Yoshida Y."/>
            <person name="Fujiwara M."/>
            <person name="Mori M."/>
            <person name="Tomita M."/>
            <person name="Arakawa K."/>
        </authorList>
    </citation>
    <scope>NUCLEOTIDE SEQUENCE [LARGE SCALE GENOMIC DNA]</scope>
</reference>
<comment type="caution">
    <text evidence="2">The sequence shown here is derived from an EMBL/GenBank/DDBJ whole genome shotgun (WGS) entry which is preliminary data.</text>
</comment>
<keyword evidence="3" id="KW-1185">Reference proteome</keyword>
<accession>A0A4Y2C4A2</accession>
<sequence>VPRITLPESTPEGRPQEQVTESSSDSQSRPESCSHESGSRSPAKVLIFISLCSAHLPTAWHGPELRRLGLNPEKYKCGWCQDTDNSQAKCMSTATVAQANFVVRQKTDSRT</sequence>